<sequence>MKKLLTLSLLFITILSAHSQNLKEKNTFGPRPDLPGDLTLSFGLNMLAHNSVEAMKLKTFGNNYFSAGYSYPVRLGNTNFTFNGGFSFSFEKYALDTALTLNYTESVLDEGQTVFLDSIGNNIIGDGFVEKSKFEANYINIPIEFRYYFNKDKIGRGLFLAAGGSIGYLINGKTKIKYVENEDTKKLKRKEGFELNQFRYGAHVRVGIAGFGAFFNYDVSELFNPGRGPENTSATPYRFGLSINLF</sequence>
<name>A0A934WX93_9BACT</name>
<protein>
    <submittedName>
        <fullName evidence="3">PorT family protein</fullName>
    </submittedName>
</protein>
<proteinExistence type="predicted"/>
<organism evidence="3 4">
    <name type="scientific">Marivirga aurantiaca</name>
    <dbReference type="NCBI Taxonomy" id="2802615"/>
    <lineage>
        <taxon>Bacteria</taxon>
        <taxon>Pseudomonadati</taxon>
        <taxon>Bacteroidota</taxon>
        <taxon>Cytophagia</taxon>
        <taxon>Cytophagales</taxon>
        <taxon>Marivirgaceae</taxon>
        <taxon>Marivirga</taxon>
    </lineage>
</organism>
<dbReference type="Proteomes" id="UP000611723">
    <property type="component" value="Unassembled WGS sequence"/>
</dbReference>
<evidence type="ECO:0000313" key="4">
    <source>
        <dbReference type="Proteomes" id="UP000611723"/>
    </source>
</evidence>
<dbReference type="AlphaFoldDB" id="A0A934WX93"/>
<feature type="domain" description="Outer membrane protein beta-barrel" evidence="2">
    <location>
        <begin position="62"/>
        <end position="214"/>
    </location>
</feature>
<keyword evidence="4" id="KW-1185">Reference proteome</keyword>
<accession>A0A934WX93</accession>
<feature type="signal peptide" evidence="1">
    <location>
        <begin position="1"/>
        <end position="19"/>
    </location>
</feature>
<gene>
    <name evidence="3" type="ORF">JKA74_06490</name>
</gene>
<comment type="caution">
    <text evidence="3">The sequence shown here is derived from an EMBL/GenBank/DDBJ whole genome shotgun (WGS) entry which is preliminary data.</text>
</comment>
<dbReference type="RefSeq" id="WP_201430352.1">
    <property type="nucleotide sequence ID" value="NZ_JAEQBW010000002.1"/>
</dbReference>
<evidence type="ECO:0000256" key="1">
    <source>
        <dbReference type="SAM" id="SignalP"/>
    </source>
</evidence>
<evidence type="ECO:0000313" key="3">
    <source>
        <dbReference type="EMBL" id="MBK6264679.1"/>
    </source>
</evidence>
<dbReference type="Pfam" id="PF13568">
    <property type="entry name" value="OMP_b-brl_2"/>
    <property type="match status" value="1"/>
</dbReference>
<dbReference type="EMBL" id="JAEQBW010000002">
    <property type="protein sequence ID" value="MBK6264679.1"/>
    <property type="molecule type" value="Genomic_DNA"/>
</dbReference>
<evidence type="ECO:0000259" key="2">
    <source>
        <dbReference type="Pfam" id="PF13568"/>
    </source>
</evidence>
<dbReference type="InterPro" id="IPR025665">
    <property type="entry name" value="Beta-barrel_OMP_2"/>
</dbReference>
<feature type="chain" id="PRO_5037313223" evidence="1">
    <location>
        <begin position="20"/>
        <end position="246"/>
    </location>
</feature>
<reference evidence="3" key="1">
    <citation type="submission" date="2021-01" db="EMBL/GenBank/DDBJ databases">
        <title>Marivirga aurantiaca sp. nov., isolated from intertidal surface sediments.</title>
        <authorList>
            <person name="Zhang M."/>
        </authorList>
    </citation>
    <scope>NUCLEOTIDE SEQUENCE</scope>
    <source>
        <strain evidence="3">S37H4</strain>
    </source>
</reference>
<keyword evidence="1" id="KW-0732">Signal</keyword>